<evidence type="ECO:0000256" key="6">
    <source>
        <dbReference type="ARBA" id="ARBA00023180"/>
    </source>
</evidence>
<comment type="similarity">
    <text evidence="2">Belongs to the CD36 family.</text>
</comment>
<keyword evidence="3" id="KW-0812">Transmembrane</keyword>
<dbReference type="AlphaFoldDB" id="A0A9J2PCY6"/>
<keyword evidence="4" id="KW-1133">Transmembrane helix</keyword>
<evidence type="ECO:0000256" key="1">
    <source>
        <dbReference type="ARBA" id="ARBA00004370"/>
    </source>
</evidence>
<accession>A0A9J2PCY6</accession>
<dbReference type="PANTHER" id="PTHR11923">
    <property type="entry name" value="SCAVENGER RECEPTOR CLASS B TYPE-1 SR-B1"/>
    <property type="match status" value="1"/>
</dbReference>
<dbReference type="InterPro" id="IPR002159">
    <property type="entry name" value="CD36_fam"/>
</dbReference>
<dbReference type="PANTHER" id="PTHR11923:SF55">
    <property type="entry name" value="SCAVENGER RECEPTOR (CD36 FAMILY) RELATED"/>
    <property type="match status" value="1"/>
</dbReference>
<protein>
    <submittedName>
        <fullName evidence="8">ShKT domain-containing protein</fullName>
    </submittedName>
</protein>
<dbReference type="Pfam" id="PF01130">
    <property type="entry name" value="CD36"/>
    <property type="match status" value="1"/>
</dbReference>
<evidence type="ECO:0000313" key="7">
    <source>
        <dbReference type="Proteomes" id="UP000036681"/>
    </source>
</evidence>
<evidence type="ECO:0000256" key="3">
    <source>
        <dbReference type="ARBA" id="ARBA00022692"/>
    </source>
</evidence>
<sequence length="518" mass="58937">MIRSPNTVLRVVYEGAKPSLQQIGPFAVRYSEQKTEYEFTADGSEVYYKNFKRYLFARELSCDYCDEETPLTIPNAVAIGALNNMVDPKYQCDVACRTLIDIGLLLLGENPFLYNSYSYCTRITVKFIDVMFNGYNDPFLTFVRSEFYNLLCDLFNDGEPLVPFPIPDMELMSYFDGYNNSNDEDYIIKTGKGNIEQIGAVVRWAGARSLPHNWWTTPQARMINGSDSGSFNHPRLSKNDVLPFFMALLCRSFYATYAGETIVSGIPSYEFETPYEVFDTTLDENRGFRYENAERVNYFKEWDPCPNKTTFNNCSSLPFVDCSKRRNFCNECCEGNYVDDTYLLPPGMFPLMCYPGKTEILPFSVIFSAPHWVYSPPAVLNAVRGLSPSRERHVPFVFAHEPISGMLTRAQVRLMVSIPMFRNLETTIAKDVVDVLVPTFWIEADVAVRDTTLSTIRSTFVVLPQAILIAKIVTLAVSVSLATFATGCLIRQTLRRRQVTCQENHKIVDGDLKNSSSY</sequence>
<keyword evidence="5" id="KW-0472">Membrane</keyword>
<evidence type="ECO:0000256" key="4">
    <source>
        <dbReference type="ARBA" id="ARBA00022989"/>
    </source>
</evidence>
<proteinExistence type="inferred from homology"/>
<dbReference type="Proteomes" id="UP000036681">
    <property type="component" value="Unplaced"/>
</dbReference>
<keyword evidence="7" id="KW-1185">Reference proteome</keyword>
<comment type="subcellular location">
    <subcellularLocation>
        <location evidence="1">Membrane</location>
    </subcellularLocation>
</comment>
<evidence type="ECO:0000313" key="8">
    <source>
        <dbReference type="WBParaSite" id="ALUE_0000727801-mRNA-1"/>
    </source>
</evidence>
<dbReference type="WBParaSite" id="ALUE_0000727801-mRNA-1">
    <property type="protein sequence ID" value="ALUE_0000727801-mRNA-1"/>
    <property type="gene ID" value="ALUE_0000727801"/>
</dbReference>
<dbReference type="GO" id="GO:0016020">
    <property type="term" value="C:membrane"/>
    <property type="evidence" value="ECO:0007669"/>
    <property type="project" value="UniProtKB-SubCell"/>
</dbReference>
<organism evidence="7 8">
    <name type="scientific">Ascaris lumbricoides</name>
    <name type="common">Giant roundworm</name>
    <dbReference type="NCBI Taxonomy" id="6252"/>
    <lineage>
        <taxon>Eukaryota</taxon>
        <taxon>Metazoa</taxon>
        <taxon>Ecdysozoa</taxon>
        <taxon>Nematoda</taxon>
        <taxon>Chromadorea</taxon>
        <taxon>Rhabditida</taxon>
        <taxon>Spirurina</taxon>
        <taxon>Ascaridomorpha</taxon>
        <taxon>Ascaridoidea</taxon>
        <taxon>Ascarididae</taxon>
        <taxon>Ascaris</taxon>
    </lineage>
</organism>
<evidence type="ECO:0000256" key="5">
    <source>
        <dbReference type="ARBA" id="ARBA00023136"/>
    </source>
</evidence>
<reference evidence="8" key="1">
    <citation type="submission" date="2023-03" db="UniProtKB">
        <authorList>
            <consortium name="WormBaseParasite"/>
        </authorList>
    </citation>
    <scope>IDENTIFICATION</scope>
</reference>
<dbReference type="GO" id="GO:0005737">
    <property type="term" value="C:cytoplasm"/>
    <property type="evidence" value="ECO:0007669"/>
    <property type="project" value="TreeGrafter"/>
</dbReference>
<evidence type="ECO:0000256" key="2">
    <source>
        <dbReference type="ARBA" id="ARBA00010532"/>
    </source>
</evidence>
<dbReference type="GO" id="GO:0005044">
    <property type="term" value="F:scavenger receptor activity"/>
    <property type="evidence" value="ECO:0007669"/>
    <property type="project" value="TreeGrafter"/>
</dbReference>
<name>A0A9J2PCY6_ASCLU</name>
<keyword evidence="6" id="KW-0325">Glycoprotein</keyword>